<dbReference type="RefSeq" id="XP_046116908.1">
    <property type="nucleotide sequence ID" value="XM_046257888.1"/>
</dbReference>
<feature type="chain" id="PRO_5040381632" description="CFEM domain-containing protein" evidence="17">
    <location>
        <begin position="17"/>
        <end position="194"/>
    </location>
</feature>
<feature type="disulfide bond" evidence="15">
    <location>
        <begin position="40"/>
        <end position="47"/>
    </location>
</feature>
<gene>
    <name evidence="19" type="ORF">F5Z01DRAFT_170276</name>
</gene>
<evidence type="ECO:0000256" key="7">
    <source>
        <dbReference type="ARBA" id="ARBA00022622"/>
    </source>
</evidence>
<feature type="domain" description="CFEM" evidence="18">
    <location>
        <begin position="1"/>
        <end position="111"/>
    </location>
</feature>
<dbReference type="InterPro" id="IPR008427">
    <property type="entry name" value="Extracellular_membr_CFEM_dom"/>
</dbReference>
<organism evidence="19 20">
    <name type="scientific">Emericellopsis atlantica</name>
    <dbReference type="NCBI Taxonomy" id="2614577"/>
    <lineage>
        <taxon>Eukaryota</taxon>
        <taxon>Fungi</taxon>
        <taxon>Dikarya</taxon>
        <taxon>Ascomycota</taxon>
        <taxon>Pezizomycotina</taxon>
        <taxon>Sordariomycetes</taxon>
        <taxon>Hypocreomycetidae</taxon>
        <taxon>Hypocreales</taxon>
        <taxon>Bionectriaceae</taxon>
        <taxon>Emericellopsis</taxon>
    </lineage>
</organism>
<evidence type="ECO:0000256" key="5">
    <source>
        <dbReference type="ARBA" id="ARBA00022525"/>
    </source>
</evidence>
<dbReference type="PROSITE" id="PS52012">
    <property type="entry name" value="CFEM"/>
    <property type="match status" value="1"/>
</dbReference>
<keyword evidence="14" id="KW-0449">Lipoprotein</keyword>
<feature type="region of interest" description="Disordered" evidence="16">
    <location>
        <begin position="149"/>
        <end position="176"/>
    </location>
</feature>
<evidence type="ECO:0000259" key="18">
    <source>
        <dbReference type="PROSITE" id="PS52012"/>
    </source>
</evidence>
<evidence type="ECO:0000256" key="17">
    <source>
        <dbReference type="SAM" id="SignalP"/>
    </source>
</evidence>
<dbReference type="OrthoDB" id="3767534at2759"/>
<dbReference type="GO" id="GO:0005886">
    <property type="term" value="C:plasma membrane"/>
    <property type="evidence" value="ECO:0007669"/>
    <property type="project" value="UniProtKB-SubCell"/>
</dbReference>
<dbReference type="GeneID" id="70288791"/>
<feature type="compositionally biased region" description="Polar residues" evidence="16">
    <location>
        <begin position="151"/>
        <end position="168"/>
    </location>
</feature>
<evidence type="ECO:0000256" key="16">
    <source>
        <dbReference type="SAM" id="MobiDB-lite"/>
    </source>
</evidence>
<keyword evidence="11" id="KW-0472">Membrane</keyword>
<evidence type="ECO:0000256" key="2">
    <source>
        <dbReference type="ARBA" id="ARBA00004613"/>
    </source>
</evidence>
<dbReference type="EMBL" id="MU251259">
    <property type="protein sequence ID" value="KAG9252984.1"/>
    <property type="molecule type" value="Genomic_DNA"/>
</dbReference>
<evidence type="ECO:0000256" key="8">
    <source>
        <dbReference type="ARBA" id="ARBA00022723"/>
    </source>
</evidence>
<keyword evidence="7" id="KW-0336">GPI-anchor</keyword>
<keyword evidence="9 17" id="KW-0732">Signal</keyword>
<dbReference type="Pfam" id="PF05730">
    <property type="entry name" value="CFEM"/>
    <property type="match status" value="1"/>
</dbReference>
<keyword evidence="10 15" id="KW-0408">Iron</keyword>
<feature type="signal peptide" evidence="17">
    <location>
        <begin position="1"/>
        <end position="16"/>
    </location>
</feature>
<keyword evidence="12 15" id="KW-1015">Disulfide bond</keyword>
<evidence type="ECO:0000256" key="6">
    <source>
        <dbReference type="ARBA" id="ARBA00022617"/>
    </source>
</evidence>
<keyword evidence="4" id="KW-1003">Cell membrane</keyword>
<keyword evidence="8 15" id="KW-0479">Metal-binding</keyword>
<dbReference type="GO" id="GO:0098552">
    <property type="term" value="C:side of membrane"/>
    <property type="evidence" value="ECO:0007669"/>
    <property type="project" value="UniProtKB-KW"/>
</dbReference>
<comment type="similarity">
    <text evidence="3">Belongs to the RBT5 family.</text>
</comment>
<evidence type="ECO:0000256" key="14">
    <source>
        <dbReference type="ARBA" id="ARBA00023288"/>
    </source>
</evidence>
<evidence type="ECO:0000256" key="13">
    <source>
        <dbReference type="ARBA" id="ARBA00023180"/>
    </source>
</evidence>
<name>A0A9P7ZJ17_9HYPO</name>
<evidence type="ECO:0000313" key="19">
    <source>
        <dbReference type="EMBL" id="KAG9252984.1"/>
    </source>
</evidence>
<sequence length="194" mass="19527">MKYAVAAALLAAVVKAQTINDVPKCAIPCLDDAIASETSCDTTDYACVCQNFDAVQGVATSCVIDKCGATTALNEVLPAVEALCAAQGSSAETTAAETTAAESSMAPTMESSMEMTSTMEQPTMEPTETVIETTVQTTLTTTVCDSGCGEATTTPMPMPSGNGTAPEQPSQPPNAAGALAPIGGLFLAVAAFAL</sequence>
<keyword evidence="20" id="KW-1185">Reference proteome</keyword>
<dbReference type="AlphaFoldDB" id="A0A9P7ZJ17"/>
<proteinExistence type="inferred from homology"/>
<reference evidence="19" key="1">
    <citation type="journal article" date="2021" name="IMA Fungus">
        <title>Genomic characterization of three marine fungi, including Emericellopsis atlantica sp. nov. with signatures of a generalist lifestyle and marine biomass degradation.</title>
        <authorList>
            <person name="Hagestad O.C."/>
            <person name="Hou L."/>
            <person name="Andersen J.H."/>
            <person name="Hansen E.H."/>
            <person name="Altermark B."/>
            <person name="Li C."/>
            <person name="Kuhnert E."/>
            <person name="Cox R.J."/>
            <person name="Crous P.W."/>
            <person name="Spatafora J.W."/>
            <person name="Lail K."/>
            <person name="Amirebrahimi M."/>
            <person name="Lipzen A."/>
            <person name="Pangilinan J."/>
            <person name="Andreopoulos W."/>
            <person name="Hayes R.D."/>
            <person name="Ng V."/>
            <person name="Grigoriev I.V."/>
            <person name="Jackson S.A."/>
            <person name="Sutton T.D.S."/>
            <person name="Dobson A.D.W."/>
            <person name="Rama T."/>
        </authorList>
    </citation>
    <scope>NUCLEOTIDE SEQUENCE</scope>
    <source>
        <strain evidence="19">TS7</strain>
    </source>
</reference>
<dbReference type="Proteomes" id="UP000887229">
    <property type="component" value="Unassembled WGS sequence"/>
</dbReference>
<evidence type="ECO:0000313" key="20">
    <source>
        <dbReference type="Proteomes" id="UP000887229"/>
    </source>
</evidence>
<protein>
    <recommendedName>
        <fullName evidence="18">CFEM domain-containing protein</fullName>
    </recommendedName>
</protein>
<comment type="caution">
    <text evidence="15">Lacks conserved residue(s) required for the propagation of feature annotation.</text>
</comment>
<evidence type="ECO:0000256" key="1">
    <source>
        <dbReference type="ARBA" id="ARBA00004609"/>
    </source>
</evidence>
<dbReference type="InterPro" id="IPR051735">
    <property type="entry name" value="CFEM_domain"/>
</dbReference>
<feature type="binding site" description="axial binding residue" evidence="15">
    <location>
        <position position="44"/>
    </location>
    <ligand>
        <name>heme</name>
        <dbReference type="ChEBI" id="CHEBI:30413"/>
    </ligand>
    <ligandPart>
        <name>Fe</name>
        <dbReference type="ChEBI" id="CHEBI:18248"/>
    </ligandPart>
</feature>
<evidence type="ECO:0000256" key="15">
    <source>
        <dbReference type="PROSITE-ProRule" id="PRU01356"/>
    </source>
</evidence>
<comment type="subcellular location">
    <subcellularLocation>
        <location evidence="1">Cell membrane</location>
        <topology evidence="1">Lipid-anchor</topology>
        <topology evidence="1">GPI-anchor</topology>
    </subcellularLocation>
    <subcellularLocation>
        <location evidence="2">Secreted</location>
    </subcellularLocation>
</comment>
<evidence type="ECO:0000256" key="10">
    <source>
        <dbReference type="ARBA" id="ARBA00023004"/>
    </source>
</evidence>
<dbReference type="GO" id="GO:0005576">
    <property type="term" value="C:extracellular region"/>
    <property type="evidence" value="ECO:0007669"/>
    <property type="project" value="UniProtKB-SubCell"/>
</dbReference>
<evidence type="ECO:0000256" key="9">
    <source>
        <dbReference type="ARBA" id="ARBA00022729"/>
    </source>
</evidence>
<keyword evidence="6 15" id="KW-0349">Heme</keyword>
<dbReference type="PANTHER" id="PTHR37928:SF2">
    <property type="entry name" value="GPI ANCHORED CFEM DOMAIN PROTEIN (AFU_ORTHOLOGUE AFUA_6G10580)"/>
    <property type="match status" value="1"/>
</dbReference>
<evidence type="ECO:0000256" key="4">
    <source>
        <dbReference type="ARBA" id="ARBA00022475"/>
    </source>
</evidence>
<comment type="caution">
    <text evidence="19">The sequence shown here is derived from an EMBL/GenBank/DDBJ whole genome shotgun (WGS) entry which is preliminary data.</text>
</comment>
<evidence type="ECO:0000256" key="3">
    <source>
        <dbReference type="ARBA" id="ARBA00010031"/>
    </source>
</evidence>
<accession>A0A9P7ZJ17</accession>
<evidence type="ECO:0000256" key="11">
    <source>
        <dbReference type="ARBA" id="ARBA00023136"/>
    </source>
</evidence>
<keyword evidence="5" id="KW-0964">Secreted</keyword>
<dbReference type="GO" id="GO:0046872">
    <property type="term" value="F:metal ion binding"/>
    <property type="evidence" value="ECO:0007669"/>
    <property type="project" value="UniProtKB-UniRule"/>
</dbReference>
<dbReference type="SMART" id="SM00747">
    <property type="entry name" value="CFEM"/>
    <property type="match status" value="1"/>
</dbReference>
<evidence type="ECO:0000256" key="12">
    <source>
        <dbReference type="ARBA" id="ARBA00023157"/>
    </source>
</evidence>
<dbReference type="PANTHER" id="PTHR37928">
    <property type="entry name" value="CFEM DOMAIN PROTEIN (AFU_ORTHOLOGUE AFUA_6G14090)"/>
    <property type="match status" value="1"/>
</dbReference>
<keyword evidence="13" id="KW-0325">Glycoprotein</keyword>